<keyword evidence="4" id="KW-1185">Reference proteome</keyword>
<dbReference type="AlphaFoldDB" id="A0A7Y3RNR2"/>
<dbReference type="EMBL" id="JABFCX010000003">
    <property type="protein sequence ID" value="NNU17464.1"/>
    <property type="molecule type" value="Genomic_DNA"/>
</dbReference>
<comment type="caution">
    <text evidence="3">The sequence shown here is derived from an EMBL/GenBank/DDBJ whole genome shotgun (WGS) entry which is preliminary data.</text>
</comment>
<gene>
    <name evidence="3" type="ORF">HK107_14115</name>
</gene>
<organism evidence="3 4">
    <name type="scientific">Parvularcula mediterranea</name>
    <dbReference type="NCBI Taxonomy" id="2732508"/>
    <lineage>
        <taxon>Bacteria</taxon>
        <taxon>Pseudomonadati</taxon>
        <taxon>Pseudomonadota</taxon>
        <taxon>Alphaproteobacteria</taxon>
        <taxon>Parvularculales</taxon>
        <taxon>Parvularculaceae</taxon>
        <taxon>Parvularcula</taxon>
    </lineage>
</organism>
<feature type="chain" id="PRO_5030694519" evidence="1">
    <location>
        <begin position="22"/>
        <end position="353"/>
    </location>
</feature>
<feature type="domain" description="Serine aminopeptidase S33" evidence="2">
    <location>
        <begin position="72"/>
        <end position="331"/>
    </location>
</feature>
<dbReference type="PANTHER" id="PTHR11614">
    <property type="entry name" value="PHOSPHOLIPASE-RELATED"/>
    <property type="match status" value="1"/>
</dbReference>
<reference evidence="3 4" key="1">
    <citation type="submission" date="2020-05" db="EMBL/GenBank/DDBJ databases">
        <title>Parvularcula mediterraneae sp. nov., isolated from polypropylene straw from shallow seawater of the seashore of Laganas in Zakynthos island, Greece.</title>
        <authorList>
            <person name="Szabo I."/>
            <person name="Al-Omari J."/>
            <person name="Rado J."/>
            <person name="Szerdahelyi G.S."/>
        </authorList>
    </citation>
    <scope>NUCLEOTIDE SEQUENCE [LARGE SCALE GENOMIC DNA]</scope>
    <source>
        <strain evidence="3 4">ZS-1/3</strain>
    </source>
</reference>
<evidence type="ECO:0000256" key="1">
    <source>
        <dbReference type="SAM" id="SignalP"/>
    </source>
</evidence>
<dbReference type="Pfam" id="PF12146">
    <property type="entry name" value="Hydrolase_4"/>
    <property type="match status" value="1"/>
</dbReference>
<keyword evidence="1" id="KW-0732">Signal</keyword>
<sequence length="353" mass="38496">MKRFASLTALLAIAACGGAEAPYQTREITDEERAEARAYLEDQTPLPEGWSFDIIPYAEDGFLRVGLATPENPRATVMFVPGYTSSPELASDFLSRWYELGFEVASLDLPGQGGSMRRSDDYQKTYTGDFSFYGGAVDQATEHLANVRQSDGPLIVAGDSFGGHAVLRAASDGGAEEADGLFPLVPAVEPNLAGPKWLVKFLVGDQIRSGHATRYLSGGGQWNPDAHKEYEWENCGNRPERNLKNTALQTLNPELRVGGATNEWGLGMVVSGEKMLRSRKLRDYSKPVALLTAGKDTIVRNGPAEKLCTGTMATCQVVRLEEATHCLYLEDQPTQDKVHDALLALLKRIDPEA</sequence>
<dbReference type="Proteomes" id="UP000536835">
    <property type="component" value="Unassembled WGS sequence"/>
</dbReference>
<name>A0A7Y3RNR2_9PROT</name>
<keyword evidence="3" id="KW-0378">Hydrolase</keyword>
<evidence type="ECO:0000313" key="4">
    <source>
        <dbReference type="Proteomes" id="UP000536835"/>
    </source>
</evidence>
<feature type="signal peptide" evidence="1">
    <location>
        <begin position="1"/>
        <end position="21"/>
    </location>
</feature>
<dbReference type="InterPro" id="IPR051044">
    <property type="entry name" value="MAG_DAG_Lipase"/>
</dbReference>
<dbReference type="RefSeq" id="WP_173200912.1">
    <property type="nucleotide sequence ID" value="NZ_JABFCX010000003.1"/>
</dbReference>
<accession>A0A7Y3RNR2</accession>
<dbReference type="InterPro" id="IPR029058">
    <property type="entry name" value="AB_hydrolase_fold"/>
</dbReference>
<dbReference type="Gene3D" id="3.40.50.1820">
    <property type="entry name" value="alpha/beta hydrolase"/>
    <property type="match status" value="1"/>
</dbReference>
<dbReference type="GO" id="GO:0016787">
    <property type="term" value="F:hydrolase activity"/>
    <property type="evidence" value="ECO:0007669"/>
    <property type="project" value="UniProtKB-KW"/>
</dbReference>
<proteinExistence type="predicted"/>
<dbReference type="InterPro" id="IPR022742">
    <property type="entry name" value="Hydrolase_4"/>
</dbReference>
<dbReference type="SUPFAM" id="SSF53474">
    <property type="entry name" value="alpha/beta-Hydrolases"/>
    <property type="match status" value="1"/>
</dbReference>
<evidence type="ECO:0000259" key="2">
    <source>
        <dbReference type="Pfam" id="PF12146"/>
    </source>
</evidence>
<dbReference type="PROSITE" id="PS51257">
    <property type="entry name" value="PROKAR_LIPOPROTEIN"/>
    <property type="match status" value="1"/>
</dbReference>
<evidence type="ECO:0000313" key="3">
    <source>
        <dbReference type="EMBL" id="NNU17464.1"/>
    </source>
</evidence>
<protein>
    <submittedName>
        <fullName evidence="3">Alpha/beta hydrolase</fullName>
    </submittedName>
</protein>